<protein>
    <recommendedName>
        <fullName evidence="3">Transposase</fullName>
    </recommendedName>
</protein>
<evidence type="ECO:0000313" key="1">
    <source>
        <dbReference type="EMBL" id="SEQ51315.1"/>
    </source>
</evidence>
<evidence type="ECO:0008006" key="3">
    <source>
        <dbReference type="Google" id="ProtNLM"/>
    </source>
</evidence>
<name>A0A1H9GMJ4_9ACTN</name>
<proteinExistence type="predicted"/>
<evidence type="ECO:0000313" key="2">
    <source>
        <dbReference type="Proteomes" id="UP000199055"/>
    </source>
</evidence>
<keyword evidence="2" id="KW-1185">Reference proteome</keyword>
<accession>A0A1H9GMJ4</accession>
<gene>
    <name evidence="1" type="ORF">SAMN05216481_10996</name>
</gene>
<dbReference type="EMBL" id="FOET01000009">
    <property type="protein sequence ID" value="SEQ51315.1"/>
    <property type="molecule type" value="Genomic_DNA"/>
</dbReference>
<dbReference type="AlphaFoldDB" id="A0A1H9GMJ4"/>
<dbReference type="STRING" id="403935.SAMN05216481_10996"/>
<reference evidence="1 2" key="1">
    <citation type="submission" date="2016-10" db="EMBL/GenBank/DDBJ databases">
        <authorList>
            <person name="de Groot N.N."/>
        </authorList>
    </citation>
    <scope>NUCLEOTIDE SEQUENCE [LARGE SCALE GENOMIC DNA]</scope>
    <source>
        <strain evidence="1 2">CGMCC 4.3519</strain>
    </source>
</reference>
<dbReference type="Proteomes" id="UP000199055">
    <property type="component" value="Unassembled WGS sequence"/>
</dbReference>
<sequence>MDGRPHPSAALLQSGGDLGIGGLVPVAEELGVWERVFTALVAQADVDEYLAWTVSVDSTIVRAHQHASGARKEGPWR</sequence>
<organism evidence="1 2">
    <name type="scientific">Streptomyces radiopugnans</name>
    <dbReference type="NCBI Taxonomy" id="403935"/>
    <lineage>
        <taxon>Bacteria</taxon>
        <taxon>Bacillati</taxon>
        <taxon>Actinomycetota</taxon>
        <taxon>Actinomycetes</taxon>
        <taxon>Kitasatosporales</taxon>
        <taxon>Streptomycetaceae</taxon>
        <taxon>Streptomyces</taxon>
    </lineage>
</organism>